<feature type="transmembrane region" description="Helical" evidence="1">
    <location>
        <begin position="108"/>
        <end position="131"/>
    </location>
</feature>
<dbReference type="EMBL" id="JACHFJ010000002">
    <property type="protein sequence ID" value="MBB5372303.1"/>
    <property type="molecule type" value="Genomic_DNA"/>
</dbReference>
<feature type="domain" description="CAAX prenyl protease 2/Lysostaphin resistance protein A-like" evidence="2">
    <location>
        <begin position="146"/>
        <end position="236"/>
    </location>
</feature>
<evidence type="ECO:0000313" key="3">
    <source>
        <dbReference type="EMBL" id="MBB5372303.1"/>
    </source>
</evidence>
<dbReference type="Proteomes" id="UP000553706">
    <property type="component" value="Unassembled WGS sequence"/>
</dbReference>
<name>A0A840V9A2_9PROT</name>
<dbReference type="Pfam" id="PF02517">
    <property type="entry name" value="Rce1-like"/>
    <property type="match status" value="1"/>
</dbReference>
<keyword evidence="1" id="KW-1133">Transmembrane helix</keyword>
<dbReference type="PANTHER" id="PTHR39430">
    <property type="entry name" value="MEMBRANE-ASSOCIATED PROTEASE-RELATED"/>
    <property type="match status" value="1"/>
</dbReference>
<feature type="transmembrane region" description="Helical" evidence="1">
    <location>
        <begin position="200"/>
        <end position="218"/>
    </location>
</feature>
<dbReference type="RefSeq" id="WP_183265319.1">
    <property type="nucleotide sequence ID" value="NZ_JACHFJ010000002.1"/>
</dbReference>
<gene>
    <name evidence="3" type="ORF">HNP71_000541</name>
</gene>
<dbReference type="AlphaFoldDB" id="A0A840V9A2"/>
<feature type="transmembrane region" description="Helical" evidence="1">
    <location>
        <begin position="65"/>
        <end position="87"/>
    </location>
</feature>
<proteinExistence type="predicted"/>
<comment type="caution">
    <text evidence="3">The sequence shown here is derived from an EMBL/GenBank/DDBJ whole genome shotgun (WGS) entry which is preliminary data.</text>
</comment>
<reference evidence="3 4" key="1">
    <citation type="submission" date="2020-08" db="EMBL/GenBank/DDBJ databases">
        <title>Genomic Encyclopedia of Type Strains, Phase IV (KMG-IV): sequencing the most valuable type-strain genomes for metagenomic binning, comparative biology and taxonomic classification.</title>
        <authorList>
            <person name="Goeker M."/>
        </authorList>
    </citation>
    <scope>NUCLEOTIDE SEQUENCE [LARGE SCALE GENOMIC DNA]</scope>
    <source>
        <strain evidence="3 4">DSM 27026</strain>
    </source>
</reference>
<dbReference type="PANTHER" id="PTHR39430:SF1">
    <property type="entry name" value="PROTEASE"/>
    <property type="match status" value="1"/>
</dbReference>
<organism evidence="3 4">
    <name type="scientific">Acidocella aromatica</name>
    <dbReference type="NCBI Taxonomy" id="1303579"/>
    <lineage>
        <taxon>Bacteria</taxon>
        <taxon>Pseudomonadati</taxon>
        <taxon>Pseudomonadota</taxon>
        <taxon>Alphaproteobacteria</taxon>
        <taxon>Acetobacterales</taxon>
        <taxon>Acidocellaceae</taxon>
        <taxon>Acidocella</taxon>
    </lineage>
</organism>
<keyword evidence="4" id="KW-1185">Reference proteome</keyword>
<sequence length="299" mass="30843">MAVQGWLERAGSKPGWWRGPNGVRVGWRAVMFLLLLVVFVFAEAGTVSRLSLPHPAAGVLLMPGFVVFNEALLLVPALLASLVMVRLEGRAFAVTCGVADARHTRRCAAGAAAGVALLGALALALLLSGHAHLALSGLGGRDIAAYAIIWAAVSLLIGAAEEFAFRGYLFQALGRGGVWPAIGVTSLLFGVVHYSDIGEGLIGVGNAVLAGGIFALLIRRTGSLWASIGLHGGWDYGENFLFGAHDSGQACAFTLLQLSPVGVPWLSGGDTGPEGSLLATGILMAAGLAILLWRKEASG</sequence>
<dbReference type="InterPro" id="IPR003675">
    <property type="entry name" value="Rce1/LyrA-like_dom"/>
</dbReference>
<evidence type="ECO:0000259" key="2">
    <source>
        <dbReference type="Pfam" id="PF02517"/>
    </source>
</evidence>
<feature type="transmembrane region" description="Helical" evidence="1">
    <location>
        <begin position="25"/>
        <end position="45"/>
    </location>
</feature>
<evidence type="ECO:0000256" key="1">
    <source>
        <dbReference type="SAM" id="Phobius"/>
    </source>
</evidence>
<dbReference type="GO" id="GO:0080120">
    <property type="term" value="P:CAAX-box protein maturation"/>
    <property type="evidence" value="ECO:0007669"/>
    <property type="project" value="UniProtKB-ARBA"/>
</dbReference>
<accession>A0A840V9A2</accession>
<evidence type="ECO:0000313" key="4">
    <source>
        <dbReference type="Proteomes" id="UP000553706"/>
    </source>
</evidence>
<feature type="transmembrane region" description="Helical" evidence="1">
    <location>
        <begin position="177"/>
        <end position="194"/>
    </location>
</feature>
<protein>
    <recommendedName>
        <fullName evidence="2">CAAX prenyl protease 2/Lysostaphin resistance protein A-like domain-containing protein</fullName>
    </recommendedName>
</protein>
<keyword evidence="1" id="KW-0812">Transmembrane</keyword>
<keyword evidence="1" id="KW-0472">Membrane</keyword>
<dbReference type="GO" id="GO:0004175">
    <property type="term" value="F:endopeptidase activity"/>
    <property type="evidence" value="ECO:0007669"/>
    <property type="project" value="UniProtKB-ARBA"/>
</dbReference>
<feature type="transmembrane region" description="Helical" evidence="1">
    <location>
        <begin position="143"/>
        <end position="165"/>
    </location>
</feature>